<accession>A0A829D8G6</accession>
<protein>
    <submittedName>
        <fullName evidence="1">Uncharacterized protein</fullName>
    </submittedName>
</protein>
<dbReference type="Proteomes" id="UP000012329">
    <property type="component" value="Unassembled WGS sequence"/>
</dbReference>
<gene>
    <name evidence="1" type="ORF">LEP1GSC029_2717</name>
</gene>
<sequence>MRERLASSILILNSSSTCGVGYGEVPISHKCGNYYEN</sequence>
<name>A0A829D8G6_LEPIR</name>
<evidence type="ECO:0000313" key="2">
    <source>
        <dbReference type="Proteomes" id="UP000012329"/>
    </source>
</evidence>
<evidence type="ECO:0000313" key="1">
    <source>
        <dbReference type="EMBL" id="EMY06797.1"/>
    </source>
</evidence>
<dbReference type="AlphaFoldDB" id="A0A829D8G6"/>
<organism evidence="1 2">
    <name type="scientific">Leptospira interrogans str. 2002000626</name>
    <dbReference type="NCBI Taxonomy" id="996803"/>
    <lineage>
        <taxon>Bacteria</taxon>
        <taxon>Pseudomonadati</taxon>
        <taxon>Spirochaetota</taxon>
        <taxon>Spirochaetia</taxon>
        <taxon>Leptospirales</taxon>
        <taxon>Leptospiraceae</taxon>
        <taxon>Leptospira</taxon>
    </lineage>
</organism>
<dbReference type="EMBL" id="AFJL02000016">
    <property type="protein sequence ID" value="EMY06797.1"/>
    <property type="molecule type" value="Genomic_DNA"/>
</dbReference>
<comment type="caution">
    <text evidence="1">The sequence shown here is derived from an EMBL/GenBank/DDBJ whole genome shotgun (WGS) entry which is preliminary data.</text>
</comment>
<reference evidence="1 2" key="1">
    <citation type="submission" date="2013-02" db="EMBL/GenBank/DDBJ databases">
        <authorList>
            <person name="Harkins D.M."/>
            <person name="Durkin A.S."/>
            <person name="Brinkac L.M."/>
            <person name="Haft D.H."/>
            <person name="Selengut J.D."/>
            <person name="Sanka R."/>
            <person name="DePew J."/>
            <person name="Purushe J."/>
            <person name="Whelen A.C."/>
            <person name="Vinetz J.M."/>
            <person name="Sutton G.G."/>
            <person name="Nierman W.C."/>
            <person name="Fouts D.E."/>
        </authorList>
    </citation>
    <scope>NUCLEOTIDE SEQUENCE [LARGE SCALE GENOMIC DNA]</scope>
    <source>
        <strain evidence="1 2">2002000626</strain>
    </source>
</reference>
<proteinExistence type="predicted"/>